<protein>
    <recommendedName>
        <fullName evidence="6">FtsK domain-containing protein</fullName>
    </recommendedName>
</protein>
<dbReference type="EMBL" id="RKLT01000021">
    <property type="protein sequence ID" value="MBX0297528.1"/>
    <property type="molecule type" value="Genomic_DNA"/>
</dbReference>
<dbReference type="CDD" id="cd01127">
    <property type="entry name" value="TrwB_TraG_TraD_VirD4"/>
    <property type="match status" value="1"/>
</dbReference>
<organism evidence="7 8">
    <name type="scientific">Haloarcula nitratireducens</name>
    <dbReference type="NCBI Taxonomy" id="2487749"/>
    <lineage>
        <taxon>Archaea</taxon>
        <taxon>Methanobacteriati</taxon>
        <taxon>Methanobacteriota</taxon>
        <taxon>Stenosarchaea group</taxon>
        <taxon>Halobacteria</taxon>
        <taxon>Halobacteriales</taxon>
        <taxon>Haloarculaceae</taxon>
        <taxon>Haloarcula</taxon>
    </lineage>
</organism>
<dbReference type="PANTHER" id="PTHR22683">
    <property type="entry name" value="SPORULATION PROTEIN RELATED"/>
    <property type="match status" value="1"/>
</dbReference>
<dbReference type="Pfam" id="PF17854">
    <property type="entry name" value="FtsK_alpha"/>
    <property type="match status" value="1"/>
</dbReference>
<keyword evidence="8" id="KW-1185">Reference proteome</keyword>
<comment type="similarity">
    <text evidence="1">Belongs to the FtsK/SpoIIIE/SftA family.</text>
</comment>
<evidence type="ECO:0000313" key="8">
    <source>
        <dbReference type="Proteomes" id="UP001430455"/>
    </source>
</evidence>
<name>A0AAW4PIZ7_9EURY</name>
<dbReference type="GO" id="GO:0005524">
    <property type="term" value="F:ATP binding"/>
    <property type="evidence" value="ECO:0007669"/>
    <property type="project" value="UniProtKB-KW"/>
</dbReference>
<evidence type="ECO:0000256" key="1">
    <source>
        <dbReference type="ARBA" id="ARBA00006474"/>
    </source>
</evidence>
<feature type="compositionally biased region" description="Acidic residues" evidence="5">
    <location>
        <begin position="1146"/>
        <end position="1159"/>
    </location>
</feature>
<feature type="region of interest" description="Disordered" evidence="5">
    <location>
        <begin position="1136"/>
        <end position="1212"/>
    </location>
</feature>
<comment type="caution">
    <text evidence="7">The sequence shown here is derived from an EMBL/GenBank/DDBJ whole genome shotgun (WGS) entry which is preliminary data.</text>
</comment>
<feature type="region of interest" description="Disordered" evidence="5">
    <location>
        <begin position="302"/>
        <end position="337"/>
    </location>
</feature>
<feature type="compositionally biased region" description="Low complexity" evidence="5">
    <location>
        <begin position="318"/>
        <end position="328"/>
    </location>
</feature>
<dbReference type="InterPro" id="IPR003593">
    <property type="entry name" value="AAA+_ATPase"/>
</dbReference>
<dbReference type="Pfam" id="PF01580">
    <property type="entry name" value="FtsK_SpoIIIE"/>
    <property type="match status" value="1"/>
</dbReference>
<reference evidence="7 8" key="1">
    <citation type="submission" date="2021-06" db="EMBL/GenBank/DDBJ databases">
        <title>Halomicroarcula sp. a new haloarchaeum isolated from saline soil.</title>
        <authorList>
            <person name="Duran-Viseras A."/>
            <person name="Sanchez-Porro C."/>
            <person name="Ventosa A."/>
        </authorList>
    </citation>
    <scope>NUCLEOTIDE SEQUENCE [LARGE SCALE GENOMIC DNA]</scope>
    <source>
        <strain evidence="7 8">F27</strain>
    </source>
</reference>
<dbReference type="PANTHER" id="PTHR22683:SF41">
    <property type="entry name" value="DNA TRANSLOCASE FTSK"/>
    <property type="match status" value="1"/>
</dbReference>
<evidence type="ECO:0000256" key="2">
    <source>
        <dbReference type="ARBA" id="ARBA00022741"/>
    </source>
</evidence>
<evidence type="ECO:0000256" key="5">
    <source>
        <dbReference type="SAM" id="MobiDB-lite"/>
    </source>
</evidence>
<dbReference type="InterPro" id="IPR041027">
    <property type="entry name" value="FtsK_alpha"/>
</dbReference>
<dbReference type="SMART" id="SM00382">
    <property type="entry name" value="AAA"/>
    <property type="match status" value="1"/>
</dbReference>
<sequence length="1570" mass="176497">MRLQELPRSDLSRDAQSHILLGEAYGTAIATEIENEQLGVMVESPPEFSPETMIETLNENTNRTIGLVMVGVPEADLDALSDICEGTSIRATDELSTAIKWRNGSETEFDWNGEIVPDRIVGIVRGNPPKLGSLHRLSSLPPGKVRKILCSLMAARNEFAGNQPSQAVWKAIEDDIGANLDLRAIAQYAVNCLKSSDQASIDALGEELNVLGLFTDPQLLEDTSEVEGRLRKNAEILNRTIHVTNRDRKRLINSIKKAEDDRAEQAQFIDRLRRFQRTSNDSLLSDLEFDRVRDALSITSKRVSATPDEDENKDDQTTSGESETSSGRSRSDYNRRTDDASVGVELAFEDREDELEVLSSEFDEQIQNAVEKNEKTVEFDFGDDNKLQIDTQTDLSHFLDQFVTADQFGGIVHGGETREDVITDFTTLDVEYFRVDDDEGSFRKLRSFANQNEEFQSIVESFDRYIEARADLTDALPSLIHSPLIRLLGDEELLEAAEAYLEHYRTTQDKLDKKYRALQDASSQGAPRLLSDFLLLDTIVLDMESSRELVLSPLHPLHLWKYVELAKEVTEKESELSEEDKEFLQETIEEQPHVLSNITVGGGRLIQEETYFIQSEEEGTLPVYTEADRAEPGDNAYLWDYLLEKFAAAYPPSTRHLKLTVVDPIQPHHLLTSIAEAAENGRLQGATVEFVYIDGDQKSILSGTTSNEEETIINLFGPEGDPEAFSIRTKECANYEGLIDHLGEHQRHLVVVNDQSSFFIEEFERDMNTSINPLYVPKEYDYDAFEDEINISPSTEGKLFSEYQDLVNQRNSTRQSLHNAGVHELTIEQEVVQELEQHSIWTCLSTPSMNSDPFWEEDLISKERRGDRDYAIYSNDLDLFTRTLQRILNEYPIAPDKADVEKIAARIANTERSGLLRLITEETIGSQHSRNSKGLLGAIIAVHWLEETYEEPKLIFSIDDPRTRNWLNFGDTNRRADFVVLQPDAQNGLKLEIIEVKSLDEPNQAFQVYEEGGETVVDGDAADQLAKTTNTIRSLFEGDDNVTTPPRREALRGQLYYELIGRDVSGDKNEWVDRINNVFRGDEQLTVTSRIMSVEINNQSASESTDDCVTDEMQSIKVTRLPKDTIVRLLMNGTDDFDDRQKADSEPENADTGTEESDESASAIENSSSDNQEGEEVIENSPSQESETDSKTEKRKPPATSTAEEVQFGDPKEYTDQVEALKRVLHDFDIDIDNIDPDEVEVGPNLIRYKVELASGQGQGPLESRSEDIAREMALEQEPIVHRLPGTQYVAVDVPREDTAVVPIEDYLSDLPAREELTVSELPFIAGIEPAGTSLIASLDEAPHMLVGGTTGSGKTVFLYSILTCFLKRFDADELRLAIVDPKLTNFMFCNQLPNLEHDQVITESQDAAELFHWITEEEIPRRTQLLGESGSIDIKDHNERAEDPIRPLVVIIDEYADLIDSLGSESDEFETNVRRIAQKARSVGIHLVISTQRPSAKIIDTDLRANLDMRVAFRLPSASDSQVILDESGAEGLGGNGDMLFKETDSLTRLQGTLVEPDYLRDLVEDVSN</sequence>
<keyword evidence="3" id="KW-0067">ATP-binding</keyword>
<gene>
    <name evidence="7" type="ORF">EGH23_21865</name>
</gene>
<proteinExistence type="inferred from homology"/>
<dbReference type="RefSeq" id="WP_220582115.1">
    <property type="nucleotide sequence ID" value="NZ_RKLT01000021.1"/>
</dbReference>
<keyword evidence="4" id="KW-0238">DNA-binding</keyword>
<dbReference type="GO" id="GO:0003677">
    <property type="term" value="F:DNA binding"/>
    <property type="evidence" value="ECO:0007669"/>
    <property type="project" value="UniProtKB-KW"/>
</dbReference>
<accession>A0AAW4PIZ7</accession>
<keyword evidence="2" id="KW-0547">Nucleotide-binding</keyword>
<dbReference type="SUPFAM" id="SSF52540">
    <property type="entry name" value="P-loop containing nucleoside triphosphate hydrolases"/>
    <property type="match status" value="1"/>
</dbReference>
<dbReference type="Gene3D" id="3.40.50.300">
    <property type="entry name" value="P-loop containing nucleotide triphosphate hydrolases"/>
    <property type="match status" value="1"/>
</dbReference>
<dbReference type="InterPro" id="IPR050206">
    <property type="entry name" value="FtsK/SpoIIIE/SftA"/>
</dbReference>
<feature type="domain" description="FtsK" evidence="6">
    <location>
        <begin position="1332"/>
        <end position="1523"/>
    </location>
</feature>
<dbReference type="PROSITE" id="PS50901">
    <property type="entry name" value="FTSK"/>
    <property type="match status" value="1"/>
</dbReference>
<evidence type="ECO:0000313" key="7">
    <source>
        <dbReference type="EMBL" id="MBX0297528.1"/>
    </source>
</evidence>
<dbReference type="Proteomes" id="UP001430455">
    <property type="component" value="Unassembled WGS sequence"/>
</dbReference>
<dbReference type="InterPro" id="IPR027417">
    <property type="entry name" value="P-loop_NTPase"/>
</dbReference>
<dbReference type="Gene3D" id="3.30.980.40">
    <property type="match status" value="1"/>
</dbReference>
<evidence type="ECO:0000256" key="4">
    <source>
        <dbReference type="ARBA" id="ARBA00023125"/>
    </source>
</evidence>
<dbReference type="InterPro" id="IPR002543">
    <property type="entry name" value="FtsK_dom"/>
</dbReference>
<evidence type="ECO:0000256" key="3">
    <source>
        <dbReference type="ARBA" id="ARBA00022840"/>
    </source>
</evidence>
<evidence type="ECO:0000259" key="6">
    <source>
        <dbReference type="PROSITE" id="PS50901"/>
    </source>
</evidence>